<dbReference type="Proteomes" id="UP001362999">
    <property type="component" value="Unassembled WGS sequence"/>
</dbReference>
<dbReference type="EMBL" id="JAWWNJ010000005">
    <property type="protein sequence ID" value="KAK7055669.1"/>
    <property type="molecule type" value="Genomic_DNA"/>
</dbReference>
<reference evidence="2 3" key="1">
    <citation type="journal article" date="2024" name="J Genomics">
        <title>Draft genome sequencing and assembly of Favolaschia claudopus CIRM-BRFM 2984 isolated from oak limbs.</title>
        <authorList>
            <person name="Navarro D."/>
            <person name="Drula E."/>
            <person name="Chaduli D."/>
            <person name="Cazenave R."/>
            <person name="Ahrendt S."/>
            <person name="Wang J."/>
            <person name="Lipzen A."/>
            <person name="Daum C."/>
            <person name="Barry K."/>
            <person name="Grigoriev I.V."/>
            <person name="Favel A."/>
            <person name="Rosso M.N."/>
            <person name="Martin F."/>
        </authorList>
    </citation>
    <scope>NUCLEOTIDE SEQUENCE [LARGE SCALE GENOMIC DNA]</scope>
    <source>
        <strain evidence="2 3">CIRM-BRFM 2984</strain>
    </source>
</reference>
<keyword evidence="3" id="KW-1185">Reference proteome</keyword>
<feature type="region of interest" description="Disordered" evidence="1">
    <location>
        <begin position="290"/>
        <end position="327"/>
    </location>
</feature>
<proteinExistence type="predicted"/>
<name>A0AAW0DVA9_9AGAR</name>
<comment type="caution">
    <text evidence="2">The sequence shown here is derived from an EMBL/GenBank/DDBJ whole genome shotgun (WGS) entry which is preliminary data.</text>
</comment>
<gene>
    <name evidence="2" type="ORF">R3P38DRAFT_1364619</name>
</gene>
<protein>
    <submittedName>
        <fullName evidence="2">Uncharacterized protein</fullName>
    </submittedName>
</protein>
<evidence type="ECO:0000313" key="2">
    <source>
        <dbReference type="EMBL" id="KAK7055669.1"/>
    </source>
</evidence>
<dbReference type="AlphaFoldDB" id="A0AAW0DVA9"/>
<sequence>MLALRTPFRTLKARRLLHPSLMKLSAHDEPRILFHHTLRASRWSRGRVPVRRCTCFKGSSVRYTLLCTQQDPPDVLRLAQRYILAVSGSYDGKLRGRDCRHPGPRLSSLVVAQAPCIRPPRSHNTAVRYIPLSGAYIDPSRVLGAIRSSVSGIAAKRSWSAGRRSPLCLAVPNFEDLYCGQTSFKKATSFAALAVVCVSRRGHALSAALGGSKSFRSRWDSIWPSLPASSCAFGMHQFTALQHPWTIRRPGQLSPFKSYAHAYSNDSRVRQSTRPVEGHHACSLTHRMRRTGASPSISNGIHEQPATSTEEAEKMSVCSLRTPSTAR</sequence>
<evidence type="ECO:0000313" key="3">
    <source>
        <dbReference type="Proteomes" id="UP001362999"/>
    </source>
</evidence>
<feature type="compositionally biased region" description="Polar residues" evidence="1">
    <location>
        <begin position="293"/>
        <end position="309"/>
    </location>
</feature>
<accession>A0AAW0DVA9</accession>
<organism evidence="2 3">
    <name type="scientific">Favolaschia claudopus</name>
    <dbReference type="NCBI Taxonomy" id="2862362"/>
    <lineage>
        <taxon>Eukaryota</taxon>
        <taxon>Fungi</taxon>
        <taxon>Dikarya</taxon>
        <taxon>Basidiomycota</taxon>
        <taxon>Agaricomycotina</taxon>
        <taxon>Agaricomycetes</taxon>
        <taxon>Agaricomycetidae</taxon>
        <taxon>Agaricales</taxon>
        <taxon>Marasmiineae</taxon>
        <taxon>Mycenaceae</taxon>
        <taxon>Favolaschia</taxon>
    </lineage>
</organism>
<evidence type="ECO:0000256" key="1">
    <source>
        <dbReference type="SAM" id="MobiDB-lite"/>
    </source>
</evidence>